<evidence type="ECO:0000256" key="2">
    <source>
        <dbReference type="ARBA" id="ARBA00017647"/>
    </source>
</evidence>
<dbReference type="Pfam" id="PF16420">
    <property type="entry name" value="ATG7_N"/>
    <property type="match status" value="1"/>
</dbReference>
<keyword evidence="6" id="KW-0072">Autophagy</keyword>
<evidence type="ECO:0000256" key="5">
    <source>
        <dbReference type="ARBA" id="ARBA00022927"/>
    </source>
</evidence>
<proteinExistence type="inferred from homology"/>
<name>A0A4V5NL97_9PEZI</name>
<dbReference type="Gene3D" id="3.40.140.70">
    <property type="entry name" value="Ubiquitin-like modifier-activating enzyme ATG7 N-terminal domain"/>
    <property type="match status" value="1"/>
</dbReference>
<gene>
    <name evidence="11" type="ORF">B0A55_00307</name>
</gene>
<dbReference type="FunFam" id="3.40.140.70:FF:000001">
    <property type="entry name" value="Ubiquitin-like modifier-activating enzyme atg7"/>
    <property type="match status" value="1"/>
</dbReference>
<sequence>MATHPLQYAPWTSDIELAFYSALAHLKINHDKLDSSARKVLGLYELNHKDSPERSSRMQIHASALTSDDSPQGFYRAEGLIRNYNTAEEFRNVDKAAHIERAGRTIWDAINDGTIYSCPSLLCSFSAICYADLKKYRFTYHFAYPCLHSDPQWRLLAPEGKEAADGVRKLGKKETETLVGTVQTWRYSVDTRQHGFFLAKRVRKEVLEAQWRKGGGGGEIEEEKDDDGNMNFAAQKRRKSRTQSLGELGFLWSVASLSSYENGFFNNSEEED</sequence>
<comment type="similarity">
    <text evidence="1">Belongs to the ATG7 family.</text>
</comment>
<dbReference type="GO" id="GO:0006914">
    <property type="term" value="P:autophagy"/>
    <property type="evidence" value="ECO:0007669"/>
    <property type="project" value="UniProtKB-KW"/>
</dbReference>
<keyword evidence="12" id="KW-1185">Reference proteome</keyword>
<reference evidence="11 12" key="1">
    <citation type="submission" date="2017-03" db="EMBL/GenBank/DDBJ databases">
        <title>Genomes of endolithic fungi from Antarctica.</title>
        <authorList>
            <person name="Coleine C."/>
            <person name="Masonjones S."/>
            <person name="Stajich J.E."/>
        </authorList>
    </citation>
    <scope>NUCLEOTIDE SEQUENCE [LARGE SCALE GENOMIC DNA]</scope>
    <source>
        <strain evidence="11 12">CCFEE 5184</strain>
    </source>
</reference>
<evidence type="ECO:0000256" key="1">
    <source>
        <dbReference type="ARBA" id="ARBA00010931"/>
    </source>
</evidence>
<dbReference type="EMBL" id="NAJQ01000004">
    <property type="protein sequence ID" value="TKA83709.1"/>
    <property type="molecule type" value="Genomic_DNA"/>
</dbReference>
<evidence type="ECO:0000256" key="7">
    <source>
        <dbReference type="ARBA" id="ARBA00029897"/>
    </source>
</evidence>
<dbReference type="STRING" id="329884.A0A4V5NL97"/>
<evidence type="ECO:0000313" key="11">
    <source>
        <dbReference type="EMBL" id="TKA83709.1"/>
    </source>
</evidence>
<comment type="caution">
    <text evidence="11">The sequence shown here is derived from an EMBL/GenBank/DDBJ whole genome shotgun (WGS) entry which is preliminary data.</text>
</comment>
<accession>A0A4V5NL97</accession>
<keyword evidence="4" id="KW-0813">Transport</keyword>
<dbReference type="InterPro" id="IPR042522">
    <property type="entry name" value="Atg7_N_1"/>
</dbReference>
<dbReference type="Proteomes" id="UP000309340">
    <property type="component" value="Unassembled WGS sequence"/>
</dbReference>
<dbReference type="AlphaFoldDB" id="A0A4V5NL97"/>
<evidence type="ECO:0000256" key="8">
    <source>
        <dbReference type="ARBA" id="ARBA00030242"/>
    </source>
</evidence>
<feature type="domain" description="Ubiquitin-like modifier-activating enzyme Atg7 N-terminal" evidence="10">
    <location>
        <begin position="6"/>
        <end position="268"/>
    </location>
</feature>
<protein>
    <recommendedName>
        <fullName evidence="2">Ubiquitin-like modifier-activating enzyme ATG7</fullName>
    </recommendedName>
    <alternativeName>
        <fullName evidence="7 9">ATG12-activating enzyme E1 ATG7</fullName>
    </alternativeName>
    <alternativeName>
        <fullName evidence="8">Autophagy-related protein 7</fullName>
    </alternativeName>
    <alternativeName>
        <fullName evidence="3">Ubiquitin-like modifier-activating enzyme atg7</fullName>
    </alternativeName>
</protein>
<evidence type="ECO:0000256" key="9">
    <source>
        <dbReference type="ARBA" id="ARBA00032823"/>
    </source>
</evidence>
<dbReference type="InterPro" id="IPR032197">
    <property type="entry name" value="Atg7_N"/>
</dbReference>
<evidence type="ECO:0000256" key="6">
    <source>
        <dbReference type="ARBA" id="ARBA00023006"/>
    </source>
</evidence>
<evidence type="ECO:0000259" key="10">
    <source>
        <dbReference type="Pfam" id="PF16420"/>
    </source>
</evidence>
<evidence type="ECO:0000256" key="4">
    <source>
        <dbReference type="ARBA" id="ARBA00022448"/>
    </source>
</evidence>
<dbReference type="GO" id="GO:0015031">
    <property type="term" value="P:protein transport"/>
    <property type="evidence" value="ECO:0007669"/>
    <property type="project" value="UniProtKB-KW"/>
</dbReference>
<keyword evidence="5" id="KW-0653">Protein transport</keyword>
<dbReference type="OrthoDB" id="338614at2759"/>
<evidence type="ECO:0000313" key="12">
    <source>
        <dbReference type="Proteomes" id="UP000309340"/>
    </source>
</evidence>
<organism evidence="11 12">
    <name type="scientific">Friedmanniomyces simplex</name>
    <dbReference type="NCBI Taxonomy" id="329884"/>
    <lineage>
        <taxon>Eukaryota</taxon>
        <taxon>Fungi</taxon>
        <taxon>Dikarya</taxon>
        <taxon>Ascomycota</taxon>
        <taxon>Pezizomycotina</taxon>
        <taxon>Dothideomycetes</taxon>
        <taxon>Dothideomycetidae</taxon>
        <taxon>Mycosphaerellales</taxon>
        <taxon>Teratosphaeriaceae</taxon>
        <taxon>Friedmanniomyces</taxon>
    </lineage>
</organism>
<evidence type="ECO:0000256" key="3">
    <source>
        <dbReference type="ARBA" id="ARBA00018730"/>
    </source>
</evidence>